<reference evidence="1 2" key="1">
    <citation type="submission" date="2020-08" db="EMBL/GenBank/DDBJ databases">
        <title>Genomic Encyclopedia of Type Strains, Phase IV (KMG-IV): sequencing the most valuable type-strain genomes for metagenomic binning, comparative biology and taxonomic classification.</title>
        <authorList>
            <person name="Goeker M."/>
        </authorList>
    </citation>
    <scope>NUCLEOTIDE SEQUENCE [LARGE SCALE GENOMIC DNA]</scope>
    <source>
        <strain evidence="1 2">DSM 100211</strain>
    </source>
</reference>
<comment type="caution">
    <text evidence="1">The sequence shown here is derived from an EMBL/GenBank/DDBJ whole genome shotgun (WGS) entry which is preliminary data.</text>
</comment>
<proteinExistence type="predicted"/>
<dbReference type="AlphaFoldDB" id="A0A7W6GK87"/>
<dbReference type="Proteomes" id="UP000574761">
    <property type="component" value="Unassembled WGS sequence"/>
</dbReference>
<evidence type="ECO:0008006" key="3">
    <source>
        <dbReference type="Google" id="ProtNLM"/>
    </source>
</evidence>
<name>A0A7W6GK87_9HYPH</name>
<keyword evidence="2" id="KW-1185">Reference proteome</keyword>
<protein>
    <recommendedName>
        <fullName evidence="3">Type I secretion protein</fullName>
    </recommendedName>
</protein>
<accession>A0A7W6GK87</accession>
<sequence length="671" mass="71165">MITMDKINEEIAHFIGMLQMSAEQALVRHTYEEFDALKPVEPDPDAPAPGNLPFAAPYEFIGFDPGVPYRSPPPGPMDGDPHRFPNMLPPPPPLVPDFPEFSVTPMVRIQDAVASGAATAGPPELEPPGSVVAYINQAIGLSDNDVFSVGGHGLSFTPGEVSADELLDAAEAAYSLSPIGGLERPGSSVEMIETVNDIAARLDGFAPGNGSEFQVFVQQGQGISGIFVNGELVDEVPKLTDYHEFEKEDEPDGTGEVVSTGNATFGEDGSILVEASVTLTAGDNTLVNEAILKNLWTAGTVTAVVGNHIELNAIIQTNAIWDADKIGTGVCDWTSDAAVNEVLNIASFNRTDLSADDDKADATEGEFPDFWAVTKIEGDLLMVNWLEQFIFKTDNDVGILSSTGVTTSVISGDNTGVNQTSIFDLGFSYDLIVVGGSIYDASIIQQINVLFDNDLLGGVQGFETKGTGSASTSDNLLWNEAVINNIGGADRFAALPDAYRETAEDLADGKNTISKDVLSDEAFAGLKGLNVLYIEGDIINLQYIKQTSVLGDCDQVALAMDQLKPHLDTDWSISTGGNALINNAAIVNLDSFGKTYVGGEKYSQETLIQAELISCEPDRLGAQDPNMLVSEAIAFLDDPMAGADQQPGHGVYIPSANDGPTDDGLQHVLGH</sequence>
<dbReference type="EMBL" id="JACIEE010000003">
    <property type="protein sequence ID" value="MBB3976654.1"/>
    <property type="molecule type" value="Genomic_DNA"/>
</dbReference>
<evidence type="ECO:0000313" key="2">
    <source>
        <dbReference type="Proteomes" id="UP000574761"/>
    </source>
</evidence>
<gene>
    <name evidence="1" type="ORF">GGQ64_001843</name>
</gene>
<evidence type="ECO:0000313" key="1">
    <source>
        <dbReference type="EMBL" id="MBB3976654.1"/>
    </source>
</evidence>
<organism evidence="1 2">
    <name type="scientific">Mycoplana azooxidifex</name>
    <dbReference type="NCBI Taxonomy" id="1636188"/>
    <lineage>
        <taxon>Bacteria</taxon>
        <taxon>Pseudomonadati</taxon>
        <taxon>Pseudomonadota</taxon>
        <taxon>Alphaproteobacteria</taxon>
        <taxon>Hyphomicrobiales</taxon>
        <taxon>Rhizobiaceae</taxon>
        <taxon>Mycoplana</taxon>
    </lineage>
</organism>
<dbReference type="RefSeq" id="WP_183802425.1">
    <property type="nucleotide sequence ID" value="NZ_JACIEE010000003.1"/>
</dbReference>